<proteinExistence type="predicted"/>
<keyword evidence="1" id="KW-0175">Coiled coil</keyword>
<keyword evidence="2" id="KW-0614">Plasmid</keyword>
<dbReference type="OrthoDB" id="580746at2"/>
<name>K9VSQ6_9CYAN</name>
<feature type="coiled-coil region" evidence="1">
    <location>
        <begin position="1188"/>
        <end position="1225"/>
    </location>
</feature>
<keyword evidence="3" id="KW-1185">Reference proteome</keyword>
<accession>K9VSQ6</accession>
<organism evidence="2 3">
    <name type="scientific">Phormidium nigroviride PCC 7112</name>
    <dbReference type="NCBI Taxonomy" id="179408"/>
    <lineage>
        <taxon>Bacteria</taxon>
        <taxon>Bacillati</taxon>
        <taxon>Cyanobacteriota</taxon>
        <taxon>Cyanophyceae</taxon>
        <taxon>Oscillatoriophycideae</taxon>
        <taxon>Oscillatoriales</taxon>
        <taxon>Oscillatoriaceae</taxon>
        <taxon>Phormidium</taxon>
    </lineage>
</organism>
<dbReference type="Proteomes" id="UP000010478">
    <property type="component" value="Plasmid pOSC7112.01"/>
</dbReference>
<evidence type="ECO:0000256" key="1">
    <source>
        <dbReference type="SAM" id="Coils"/>
    </source>
</evidence>
<gene>
    <name evidence="2" type="ORF">Osc7112_6454</name>
</gene>
<protein>
    <submittedName>
        <fullName evidence="2">Uncharacterized protein</fullName>
    </submittedName>
</protein>
<dbReference type="RefSeq" id="WP_015211776.1">
    <property type="nucleotide sequence ID" value="NC_019763.1"/>
</dbReference>
<evidence type="ECO:0000313" key="2">
    <source>
        <dbReference type="EMBL" id="AFZ10604.1"/>
    </source>
</evidence>
<evidence type="ECO:0000313" key="3">
    <source>
        <dbReference type="Proteomes" id="UP000010478"/>
    </source>
</evidence>
<dbReference type="EMBL" id="CP003615">
    <property type="protein sequence ID" value="AFZ10604.1"/>
    <property type="molecule type" value="Genomic_DNA"/>
</dbReference>
<sequence>MKRLLEQLNSIQAIVDTVNPSQIENEPQEVARVYNLYASSYNPIEPVKTLKDHLVEEIGKGKPVTGYLSADYGYGKTATLIYLWQQCQDHKIMAVPPFKFKELGDLMVATYGWIKTCLQPEFIPQIEVLYRKYGLKSQQNIAAEIALKYKLSEDKALKIIQQLNTDTTNTDNVLNFWQETVSILRQAGFAGLAIFADESQEFLRTEEGASVRIQILSDLVKGMRALGSTPVALILSMPTTPTESAIEEQAGDIIHRMKEQKVSLRLAGAYSSEFPGKLWNYLCTNFLEDKAQQNHLAHPATIESLGQLCDRQNFSNGPRTVIEVFKRIVHFAQNNQHPYTPLDLIQDYLEGQVQLYGTEQHKISNTIKTLEPLISFPKHPKGREVIKLLAGFPSGLSENVAKQFHLLKELKKLAEDDNFYGLHIIQPTERTFALVALLQTSIPTVVDKILNRFRQQWFGEWNDTQKEEMATTIFKSEIISLLFPVSRTGQKANWSWRYKGEWKQDRFGVFNLLDGAPERYNGDFPKRSLVISVGSKESGLMRFQSPEETHLDWRFYFSYERKATVVPQVLTAIAGTNQVDFHLQLGRSFEGEYPTSFGLLRKVMASEQCSVCTLLSLSHYIQDWLSKNPEVSKADRSRLEHHRQECHQYAMRLLFPAISPQTWEIGGLKGVNGSDSKLIESVFYQKCKALFTDYKSFYNSLNPTLRKYKFLLGKIPLSVRKGRQLYQVSKEEFEKLFEMGSSSLPSVLAVFKQHGLMSGEKIAKRKEGNSQVKFTEHPLESFIKEKLQSQGRTQTVETTWGNQDVKALEYSKLWKAVKLLGYLEDEFQEALEWLQRRRYIEWARSTDVIREASLELEPDELNAQLKELRVRVSSLLETFDETILHEINEKINEEEKIIDANHESEVALDQVHRNIQAERELLENFCIERRSTLQKELRGIKLRLEKFTLDLNASKISQMIESDSGLESCLNDYRIILERQVNQLDKDCQSLASSLKVNEIDILALHHQLKHCQQFLLTYETTKLRLEELVDGLEKWRIILNRAQMLRENLNKDPVRLMRYDDDFVDRVVKHFSNNQLESFRQYDLLQQPLVELEEEINGEQRSRREAFEQMLSRYEVLLDLISINESPLKNRCKFDDEDRDGSYQIMKGVLWEILQKFCEGLVSEWEQLERDFSFISQERDHDMTEFLSQLTDLKTQLSLQREQLRSAIDNLTNLEERITQLKSIFEYGQVLQDKLKEIHFKRDESLQEEERQLLNAISSDNSAIAISQLRQNLPHNQEVWELLKTLYKKGHLEIILRRRD</sequence>
<dbReference type="HOGENOM" id="CLU_262033_0_0_3"/>
<dbReference type="KEGG" id="oni:Osc7112_6454"/>
<reference evidence="2 3" key="1">
    <citation type="submission" date="2012-05" db="EMBL/GenBank/DDBJ databases">
        <title>Finished plasmid 1 of genome of Oscillatoria sp. PCC 7112.</title>
        <authorList>
            <consortium name="US DOE Joint Genome Institute"/>
            <person name="Gugger M."/>
            <person name="Coursin T."/>
            <person name="Rippka R."/>
            <person name="Tandeau De Marsac N."/>
            <person name="Huntemann M."/>
            <person name="Wei C.-L."/>
            <person name="Han J."/>
            <person name="Detter J.C."/>
            <person name="Han C."/>
            <person name="Tapia R."/>
            <person name="Davenport K."/>
            <person name="Daligault H."/>
            <person name="Erkkila T."/>
            <person name="Gu W."/>
            <person name="Munk A.C.C."/>
            <person name="Teshima H."/>
            <person name="Xu Y."/>
            <person name="Chain P."/>
            <person name="Chen A."/>
            <person name="Krypides N."/>
            <person name="Mavromatis K."/>
            <person name="Markowitz V."/>
            <person name="Szeto E."/>
            <person name="Ivanova N."/>
            <person name="Mikhailova N."/>
            <person name="Ovchinnikova G."/>
            <person name="Pagani I."/>
            <person name="Pati A."/>
            <person name="Goodwin L."/>
            <person name="Peters L."/>
            <person name="Pitluck S."/>
            <person name="Woyke T."/>
            <person name="Kerfeld C."/>
        </authorList>
    </citation>
    <scope>NUCLEOTIDE SEQUENCE [LARGE SCALE GENOMIC DNA]</scope>
    <source>
        <strain evidence="2 3">PCC 7112</strain>
        <plasmid evidence="2 3">pOSC7112.01</plasmid>
    </source>
</reference>
<geneLocation type="plasmid" evidence="2 3">
    <name>pOSC7112.01</name>
</geneLocation>